<feature type="region of interest" description="Disordered" evidence="1">
    <location>
        <begin position="1"/>
        <end position="23"/>
    </location>
</feature>
<dbReference type="InterPro" id="IPR001251">
    <property type="entry name" value="CRAL-TRIO_dom"/>
</dbReference>
<dbReference type="InterPro" id="IPR051026">
    <property type="entry name" value="PI/PC_transfer"/>
</dbReference>
<dbReference type="SUPFAM" id="SSF46938">
    <property type="entry name" value="CRAL/TRIO N-terminal domain"/>
    <property type="match status" value="1"/>
</dbReference>
<sequence>MTVTRKKTRPTYPAGPTTRSCPRSPCRHAYAPPLLAEAADAFAFGRFYFGLKLHLLVAKRFGVGALPCSPLPQRFGASFETIMSAEVSEPRHRRYVDMTPEREQKITQLVQLMKETYDPLPKQLQILLRYSPTSEDAPTPHNTTRCYCYCALISSRWDVQKSLEGMKKNVAYRMQYHLDERSELPSAASIRGWDERDVVQALGKEARPGNARVDEILAKVDRYLPSGFHYWDRYGQPILYMMLGSVDEGRLLKELKKAANAGESMDALAWVILQHVVGSGEWLAYYQQMQYDAGELTVDASEGLIRAATFVVDLQGFTYKMLWKPAIDLFISCLRKLFEYYPYCVHRILVVNAPSIVNFAYGIIRHVLPEAVQAKIRMAKQHESLPLLREHIEEHYIPDFYGGACHCQGGCVRSYRPKDTTNGTPTADQDNTPNAME</sequence>
<dbReference type="PANTHER" id="PTHR45657:SF1">
    <property type="entry name" value="CRAL-TRIO DOMAIN-CONTAINING PROTEIN YKL091C-RELATED"/>
    <property type="match status" value="1"/>
</dbReference>
<dbReference type="InterPro" id="IPR036865">
    <property type="entry name" value="CRAL-TRIO_dom_sf"/>
</dbReference>
<protein>
    <recommendedName>
        <fullName evidence="2">CRAL-TRIO domain-containing protein</fullName>
    </recommendedName>
</protein>
<name>A0A640KPM9_LEITA</name>
<feature type="domain" description="CRAL-TRIO" evidence="2">
    <location>
        <begin position="216"/>
        <end position="409"/>
    </location>
</feature>
<evidence type="ECO:0000313" key="3">
    <source>
        <dbReference type="EMBL" id="GET91211.1"/>
    </source>
</evidence>
<keyword evidence="4" id="KW-1185">Reference proteome</keyword>
<dbReference type="Gene3D" id="3.40.525.10">
    <property type="entry name" value="CRAL-TRIO lipid binding domain"/>
    <property type="match status" value="1"/>
</dbReference>
<dbReference type="PANTHER" id="PTHR45657">
    <property type="entry name" value="CRAL-TRIO DOMAIN-CONTAINING PROTEIN YKL091C-RELATED"/>
    <property type="match status" value="1"/>
</dbReference>
<accession>A0A640KPM9</accession>
<evidence type="ECO:0000259" key="2">
    <source>
        <dbReference type="PROSITE" id="PS50191"/>
    </source>
</evidence>
<feature type="compositionally biased region" description="Polar residues" evidence="1">
    <location>
        <begin position="420"/>
        <end position="437"/>
    </location>
</feature>
<dbReference type="InterPro" id="IPR036273">
    <property type="entry name" value="CRAL/TRIO_N_dom_sf"/>
</dbReference>
<gene>
    <name evidence="3" type="ORF">LtaPh_3124900</name>
</gene>
<organism evidence="3 4">
    <name type="scientific">Leishmania tarentolae</name>
    <name type="common">Sauroleishmania tarentolae</name>
    <dbReference type="NCBI Taxonomy" id="5689"/>
    <lineage>
        <taxon>Eukaryota</taxon>
        <taxon>Discoba</taxon>
        <taxon>Euglenozoa</taxon>
        <taxon>Kinetoplastea</taxon>
        <taxon>Metakinetoplastina</taxon>
        <taxon>Trypanosomatida</taxon>
        <taxon>Trypanosomatidae</taxon>
        <taxon>Leishmaniinae</taxon>
        <taxon>Leishmania</taxon>
        <taxon>lizard Leishmania</taxon>
    </lineage>
</organism>
<dbReference type="SMART" id="SM00516">
    <property type="entry name" value="SEC14"/>
    <property type="match status" value="1"/>
</dbReference>
<dbReference type="VEuPathDB" id="TriTrypDB:LtaPh_3124900"/>
<proteinExistence type="predicted"/>
<dbReference type="AlphaFoldDB" id="A0A640KPM9"/>
<evidence type="ECO:0000313" key="4">
    <source>
        <dbReference type="Proteomes" id="UP000419144"/>
    </source>
</evidence>
<reference evidence="3" key="1">
    <citation type="submission" date="2019-11" db="EMBL/GenBank/DDBJ databases">
        <title>Leishmania tarentolae CDS.</title>
        <authorList>
            <person name="Goto Y."/>
            <person name="Yamagishi J."/>
        </authorList>
    </citation>
    <scope>NUCLEOTIDE SEQUENCE [LARGE SCALE GENOMIC DNA]</scope>
    <source>
        <strain evidence="3">Parrot Tar II</strain>
    </source>
</reference>
<dbReference type="Pfam" id="PF00650">
    <property type="entry name" value="CRAL_TRIO"/>
    <property type="match status" value="1"/>
</dbReference>
<dbReference type="SUPFAM" id="SSF52087">
    <property type="entry name" value="CRAL/TRIO domain"/>
    <property type="match status" value="1"/>
</dbReference>
<dbReference type="OrthoDB" id="1434354at2759"/>
<dbReference type="PROSITE" id="PS50191">
    <property type="entry name" value="CRAL_TRIO"/>
    <property type="match status" value="1"/>
</dbReference>
<evidence type="ECO:0000256" key="1">
    <source>
        <dbReference type="SAM" id="MobiDB-lite"/>
    </source>
</evidence>
<feature type="region of interest" description="Disordered" evidence="1">
    <location>
        <begin position="418"/>
        <end position="437"/>
    </location>
</feature>
<comment type="caution">
    <text evidence="3">The sequence shown here is derived from an EMBL/GenBank/DDBJ whole genome shotgun (WGS) entry which is preliminary data.</text>
</comment>
<dbReference type="Proteomes" id="UP000419144">
    <property type="component" value="Unassembled WGS sequence"/>
</dbReference>
<dbReference type="CDD" id="cd00170">
    <property type="entry name" value="SEC14"/>
    <property type="match status" value="1"/>
</dbReference>
<dbReference type="EMBL" id="BLBS01000047">
    <property type="protein sequence ID" value="GET91211.1"/>
    <property type="molecule type" value="Genomic_DNA"/>
</dbReference>